<accession>A0ABV9JN89</accession>
<dbReference type="RefSeq" id="WP_377334205.1">
    <property type="nucleotide sequence ID" value="NZ_JBHSGB010000010.1"/>
</dbReference>
<dbReference type="CDD" id="cd02247">
    <property type="entry name" value="cupin_pirin_C"/>
    <property type="match status" value="1"/>
</dbReference>
<name>A0ABV9JN89_9GAMM</name>
<feature type="domain" description="Pirin C-terminal" evidence="4">
    <location>
        <begin position="314"/>
        <end position="409"/>
    </location>
</feature>
<evidence type="ECO:0000256" key="2">
    <source>
        <dbReference type="RuleBase" id="RU003457"/>
    </source>
</evidence>
<evidence type="ECO:0000256" key="1">
    <source>
        <dbReference type="ARBA" id="ARBA00008416"/>
    </source>
</evidence>
<proteinExistence type="inferred from homology"/>
<dbReference type="PANTHER" id="PTHR13903">
    <property type="entry name" value="PIRIN-RELATED"/>
    <property type="match status" value="1"/>
</dbReference>
<dbReference type="Pfam" id="PF05726">
    <property type="entry name" value="Pirin_C"/>
    <property type="match status" value="1"/>
</dbReference>
<dbReference type="SUPFAM" id="SSF82784">
    <property type="entry name" value="OsmC-like"/>
    <property type="match status" value="1"/>
</dbReference>
<protein>
    <submittedName>
        <fullName evidence="5">Pirin family protein</fullName>
    </submittedName>
</protein>
<dbReference type="PANTHER" id="PTHR13903:SF8">
    <property type="entry name" value="PIRIN"/>
    <property type="match status" value="1"/>
</dbReference>
<organism evidence="5 6">
    <name type="scientific">Rheinheimera marina</name>
    <dbReference type="NCBI Taxonomy" id="1774958"/>
    <lineage>
        <taxon>Bacteria</taxon>
        <taxon>Pseudomonadati</taxon>
        <taxon>Pseudomonadota</taxon>
        <taxon>Gammaproteobacteria</taxon>
        <taxon>Chromatiales</taxon>
        <taxon>Chromatiaceae</taxon>
        <taxon>Rheinheimera</taxon>
    </lineage>
</organism>
<dbReference type="InterPro" id="IPR036102">
    <property type="entry name" value="OsmC/Ohrsf"/>
</dbReference>
<comment type="caution">
    <text evidence="5">The sequence shown here is derived from an EMBL/GenBank/DDBJ whole genome shotgun (WGS) entry which is preliminary data.</text>
</comment>
<dbReference type="Proteomes" id="UP001595962">
    <property type="component" value="Unassembled WGS sequence"/>
</dbReference>
<reference evidence="6" key="1">
    <citation type="journal article" date="2019" name="Int. J. Syst. Evol. Microbiol.">
        <title>The Global Catalogue of Microorganisms (GCM) 10K type strain sequencing project: providing services to taxonomists for standard genome sequencing and annotation.</title>
        <authorList>
            <consortium name="The Broad Institute Genomics Platform"/>
            <consortium name="The Broad Institute Genome Sequencing Center for Infectious Disease"/>
            <person name="Wu L."/>
            <person name="Ma J."/>
        </authorList>
    </citation>
    <scope>NUCLEOTIDE SEQUENCE [LARGE SCALE GENOMIC DNA]</scope>
    <source>
        <strain evidence="6">DT28</strain>
    </source>
</reference>
<dbReference type="Pfam" id="PF02678">
    <property type="entry name" value="Pirin"/>
    <property type="match status" value="1"/>
</dbReference>
<dbReference type="SUPFAM" id="SSF51182">
    <property type="entry name" value="RmlC-like cupins"/>
    <property type="match status" value="1"/>
</dbReference>
<dbReference type="InterPro" id="IPR015946">
    <property type="entry name" value="KH_dom-like_a/b"/>
</dbReference>
<dbReference type="Pfam" id="PF02566">
    <property type="entry name" value="OsmC"/>
    <property type="match status" value="1"/>
</dbReference>
<dbReference type="InterPro" id="IPR008778">
    <property type="entry name" value="Pirin_C_dom"/>
</dbReference>
<dbReference type="CDD" id="cd02909">
    <property type="entry name" value="cupin_pirin_N"/>
    <property type="match status" value="1"/>
</dbReference>
<gene>
    <name evidence="5" type="ORF">ACFO3I_11925</name>
</gene>
<sequence length="422" mass="46829">MKLELTQDQPGLLRQRIQIRDHQIIADLETAAGGTGQGPDPHDLFDASVATCKAMTLQLYAKRKELPLEAVNVLLRRDDSEERKGIYKLQIELELKGPLTAEQKQQLLEIADKCPVHKLMTQAEVQVSTSLKAEPTPATVNAPLLIEPQVRNIGFDIKRLLPSKVQRRVGPFIFVDHMGPATFAAGSTEGDVRQHPHIGLATLTWLFQGAMMHRDTLGSLQRIEPGAVNLMRAGSGIAHSERIPADIREQQQVVEGMQVWLVLPEAEAESAPDFQHYPAALFPTMQVPGCSVRVILGEYFSQKSVVKFPLRCLYVELNLAPCAQLTLPFTEQQQAIYLASGSLKQPELQAGQMLVVDEDLQVTAGDEGAQLMLLGGEAVPDPVLLNWNFVARSQERLQQAKADWNEGRFPRLQDDPEWIEAP</sequence>
<dbReference type="InterPro" id="IPR003829">
    <property type="entry name" value="Pirin_N_dom"/>
</dbReference>
<dbReference type="InterPro" id="IPR011051">
    <property type="entry name" value="RmlC_Cupin_sf"/>
</dbReference>
<dbReference type="EMBL" id="JBHSGB010000010">
    <property type="protein sequence ID" value="MFC4655716.1"/>
    <property type="molecule type" value="Genomic_DNA"/>
</dbReference>
<comment type="similarity">
    <text evidence="1 2">Belongs to the pirin family.</text>
</comment>
<evidence type="ECO:0000313" key="6">
    <source>
        <dbReference type="Proteomes" id="UP001595962"/>
    </source>
</evidence>
<keyword evidence="6" id="KW-1185">Reference proteome</keyword>
<evidence type="ECO:0000313" key="5">
    <source>
        <dbReference type="EMBL" id="MFC4655716.1"/>
    </source>
</evidence>
<evidence type="ECO:0000259" key="4">
    <source>
        <dbReference type="Pfam" id="PF05726"/>
    </source>
</evidence>
<evidence type="ECO:0000259" key="3">
    <source>
        <dbReference type="Pfam" id="PF02678"/>
    </source>
</evidence>
<dbReference type="InterPro" id="IPR012093">
    <property type="entry name" value="Pirin"/>
</dbReference>
<feature type="domain" description="Pirin N-terminal" evidence="3">
    <location>
        <begin position="157"/>
        <end position="261"/>
    </location>
</feature>
<dbReference type="InterPro" id="IPR014710">
    <property type="entry name" value="RmlC-like_jellyroll"/>
</dbReference>
<dbReference type="Gene3D" id="2.60.120.10">
    <property type="entry name" value="Jelly Rolls"/>
    <property type="match status" value="2"/>
</dbReference>
<dbReference type="Gene3D" id="3.30.300.20">
    <property type="match status" value="1"/>
</dbReference>
<dbReference type="InterPro" id="IPR003718">
    <property type="entry name" value="OsmC/Ohr_fam"/>
</dbReference>